<organism evidence="2 3">
    <name type="scientific">Bradyrhizobium symbiodeficiens</name>
    <dbReference type="NCBI Taxonomy" id="1404367"/>
    <lineage>
        <taxon>Bacteria</taxon>
        <taxon>Pseudomonadati</taxon>
        <taxon>Pseudomonadota</taxon>
        <taxon>Alphaproteobacteria</taxon>
        <taxon>Hyphomicrobiales</taxon>
        <taxon>Nitrobacteraceae</taxon>
        <taxon>Bradyrhizobium</taxon>
    </lineage>
</organism>
<sequence>MSILKIPTAKIFEPLLKPARYKGVYGGRGSGKSHFFGELLVETCQAERGTLAVCIREAQRSLAQSSKRLIEGKIASLRLGHGFRLFSDKIETPGDGLIIFRGLQDHTADSIKSLEGFRIAWIDEAQSLSARSLALLRPTIRAKDSELWASWNPRRKSDAIDDFLRGRKPGGSVVVKANWRDNPWFPDVLGEERLLDQKLYPERYDHIWEGEYARAFEGAYFASLLSEARAGGRIGKVSADPLLPLRAFIDIGGAGAAADAFTMWIVQWVGGEIRVLDYYESVGQVLAFHVNWLRSRGYDHAVLYLPHDGMAANNITGKRYEDHLREAGFKVEPPVKNQGPGAAMMRIEALRRLGPQLWFNKEATEAGREALGFYHERKDETRNIGLGPEHDWSSHAADALGLMAICYEQPGRVAAFNRPIRYAEQGWV</sequence>
<reference evidence="2 3" key="1">
    <citation type="journal article" date="2020" name="Int. J. Syst. Evol. Microbiol.">
        <title>Description and complete genome sequences of Bradyrhizobium symbiodeficiens sp. nov., a non-symbiotic bacterium associated with legumes native to Canada.</title>
        <authorList>
            <person name="Bromfield E.S.P."/>
            <person name="Cloutier S."/>
            <person name="Nguyen H.D.T."/>
        </authorList>
    </citation>
    <scope>NUCLEOTIDE SEQUENCE [LARGE SCALE GENOMIC DNA]</scope>
    <source>
        <strain evidence="2 3">101S1MB</strain>
    </source>
</reference>
<accession>A0A6G9A7U8</accession>
<dbReference type="InterPro" id="IPR035412">
    <property type="entry name" value="Terminase_L_N"/>
</dbReference>
<dbReference type="Gene3D" id="3.30.420.280">
    <property type="match status" value="1"/>
</dbReference>
<protein>
    <submittedName>
        <fullName evidence="2">Phage terminase large subunit</fullName>
    </submittedName>
</protein>
<dbReference type="RefSeq" id="WP_166468599.1">
    <property type="nucleotide sequence ID" value="NZ_CP050066.2"/>
</dbReference>
<evidence type="ECO:0000313" key="3">
    <source>
        <dbReference type="Proteomes" id="UP000500895"/>
    </source>
</evidence>
<name>A0A6G9A7U8_9BRAD</name>
<gene>
    <name evidence="2" type="ORF">HAV00_20610</name>
</gene>
<dbReference type="Gene3D" id="3.40.50.300">
    <property type="entry name" value="P-loop containing nucleotide triphosphate hydrolases"/>
    <property type="match status" value="1"/>
</dbReference>
<dbReference type="PANTHER" id="PTHR39184">
    <property type="match status" value="1"/>
</dbReference>
<evidence type="ECO:0000313" key="2">
    <source>
        <dbReference type="EMBL" id="QIP08511.1"/>
    </source>
</evidence>
<dbReference type="PANTHER" id="PTHR39184:SF1">
    <property type="entry name" value="PBSX PHAGE TERMINASE LARGE SUBUNIT"/>
    <property type="match status" value="1"/>
</dbReference>
<dbReference type="AlphaFoldDB" id="A0A6G9A7U8"/>
<dbReference type="InterPro" id="IPR027417">
    <property type="entry name" value="P-loop_NTPase"/>
</dbReference>
<dbReference type="Pfam" id="PF04466">
    <property type="entry name" value="Terminase_3"/>
    <property type="match status" value="1"/>
</dbReference>
<feature type="domain" description="Phage terminase large subunit N-terminal" evidence="1">
    <location>
        <begin position="20"/>
        <end position="211"/>
    </location>
</feature>
<dbReference type="Proteomes" id="UP000500895">
    <property type="component" value="Chromosome"/>
</dbReference>
<proteinExistence type="predicted"/>
<dbReference type="InterPro" id="IPR052380">
    <property type="entry name" value="Viral_DNA_packaging_terminase"/>
</dbReference>
<dbReference type="EMBL" id="CP050066">
    <property type="protein sequence ID" value="QIP08511.1"/>
    <property type="molecule type" value="Genomic_DNA"/>
</dbReference>
<evidence type="ECO:0000259" key="1">
    <source>
        <dbReference type="Pfam" id="PF04466"/>
    </source>
</evidence>